<reference evidence="3" key="1">
    <citation type="journal article" date="2019" name="Int. J. Syst. Evol. Microbiol.">
        <title>The Global Catalogue of Microorganisms (GCM) 10K type strain sequencing project: providing services to taxonomists for standard genome sequencing and annotation.</title>
        <authorList>
            <consortium name="The Broad Institute Genomics Platform"/>
            <consortium name="The Broad Institute Genome Sequencing Center for Infectious Disease"/>
            <person name="Wu L."/>
            <person name="Ma J."/>
        </authorList>
    </citation>
    <scope>NUCLEOTIDE SEQUENCE [LARGE SCALE GENOMIC DNA]</scope>
    <source>
        <strain evidence="3">CGMCC 1.16326</strain>
    </source>
</reference>
<name>A0ABW0H5M1_9HYPH</name>
<dbReference type="EMBL" id="JBHSLV010000007">
    <property type="protein sequence ID" value="MFC5391771.1"/>
    <property type="molecule type" value="Genomic_DNA"/>
</dbReference>
<feature type="compositionally biased region" description="Polar residues" evidence="1">
    <location>
        <begin position="17"/>
        <end position="30"/>
    </location>
</feature>
<organism evidence="2 3">
    <name type="scientific">Bosea vestrisii</name>
    <dbReference type="NCBI Taxonomy" id="151416"/>
    <lineage>
        <taxon>Bacteria</taxon>
        <taxon>Pseudomonadati</taxon>
        <taxon>Pseudomonadota</taxon>
        <taxon>Alphaproteobacteria</taxon>
        <taxon>Hyphomicrobiales</taxon>
        <taxon>Boseaceae</taxon>
        <taxon>Bosea</taxon>
    </lineage>
</organism>
<accession>A0ABW0H5M1</accession>
<evidence type="ECO:0000313" key="3">
    <source>
        <dbReference type="Proteomes" id="UP001596104"/>
    </source>
</evidence>
<dbReference type="Proteomes" id="UP001596104">
    <property type="component" value="Unassembled WGS sequence"/>
</dbReference>
<evidence type="ECO:0000313" key="2">
    <source>
        <dbReference type="EMBL" id="MFC5391771.1"/>
    </source>
</evidence>
<gene>
    <name evidence="2" type="ORF">ACFPPC_03855</name>
</gene>
<keyword evidence="3" id="KW-1185">Reference proteome</keyword>
<feature type="region of interest" description="Disordered" evidence="1">
    <location>
        <begin position="1"/>
        <end position="30"/>
    </location>
</feature>
<evidence type="ECO:0008006" key="4">
    <source>
        <dbReference type="Google" id="ProtNLM"/>
    </source>
</evidence>
<dbReference type="RefSeq" id="WP_377006549.1">
    <property type="nucleotide sequence ID" value="NZ_JBHSLV010000007.1"/>
</dbReference>
<proteinExistence type="predicted"/>
<sequence length="74" mass="8156">MAENSKSRVTADAAFLRTQTQSMSRNRVLSETETINQARDANMARLRALRLQKEAADRAAAASAPPSPKRKRSV</sequence>
<protein>
    <recommendedName>
        <fullName evidence="4">Transcriptional regulator</fullName>
    </recommendedName>
</protein>
<comment type="caution">
    <text evidence="2">The sequence shown here is derived from an EMBL/GenBank/DDBJ whole genome shotgun (WGS) entry which is preliminary data.</text>
</comment>
<evidence type="ECO:0000256" key="1">
    <source>
        <dbReference type="SAM" id="MobiDB-lite"/>
    </source>
</evidence>
<feature type="region of interest" description="Disordered" evidence="1">
    <location>
        <begin position="53"/>
        <end position="74"/>
    </location>
</feature>